<feature type="region of interest" description="Disordered" evidence="1">
    <location>
        <begin position="64"/>
        <end position="89"/>
    </location>
</feature>
<keyword evidence="3" id="KW-1185">Reference proteome</keyword>
<gene>
    <name evidence="2" type="ORF">M9458_014978</name>
</gene>
<sequence>GSQMAAHPPAPASSSSSTICAVGSPQVCQSPSASWLEDPLTRPVDPAAPLCLLAPSTLPWPGSPLAPLGSPVPPTPPWSGDDHPASRDSTLPAAPCPSGSVRLLYLFGSTFVLCRSGSTADSLIHVSSSVAGAIDSTSALRILLVTVAHQLSISASASSTTCSTVIGQTPGVVTPFSSMAPPSVGSTVGRHHGCGLGPVWLLLLQVPAVISLAPPSIWFTLVPPVSSLAPLAVISTPDSVCHPPPEPPPKFTPIPPSVVSTAQGCTF</sequence>
<comment type="caution">
    <text evidence="2">The sequence shown here is derived from an EMBL/GenBank/DDBJ whole genome shotgun (WGS) entry which is preliminary data.</text>
</comment>
<evidence type="ECO:0000313" key="3">
    <source>
        <dbReference type="Proteomes" id="UP001529510"/>
    </source>
</evidence>
<proteinExistence type="predicted"/>
<evidence type="ECO:0000256" key="1">
    <source>
        <dbReference type="SAM" id="MobiDB-lite"/>
    </source>
</evidence>
<reference evidence="2 3" key="1">
    <citation type="submission" date="2024-05" db="EMBL/GenBank/DDBJ databases">
        <title>Genome sequencing and assembly of Indian major carp, Cirrhinus mrigala (Hamilton, 1822).</title>
        <authorList>
            <person name="Mohindra V."/>
            <person name="Chowdhury L.M."/>
            <person name="Lal K."/>
            <person name="Jena J.K."/>
        </authorList>
    </citation>
    <scope>NUCLEOTIDE SEQUENCE [LARGE SCALE GENOMIC DNA]</scope>
    <source>
        <strain evidence="2">CM1030</strain>
        <tissue evidence="2">Blood</tissue>
    </source>
</reference>
<organism evidence="2 3">
    <name type="scientific">Cirrhinus mrigala</name>
    <name type="common">Mrigala</name>
    <dbReference type="NCBI Taxonomy" id="683832"/>
    <lineage>
        <taxon>Eukaryota</taxon>
        <taxon>Metazoa</taxon>
        <taxon>Chordata</taxon>
        <taxon>Craniata</taxon>
        <taxon>Vertebrata</taxon>
        <taxon>Euteleostomi</taxon>
        <taxon>Actinopterygii</taxon>
        <taxon>Neopterygii</taxon>
        <taxon>Teleostei</taxon>
        <taxon>Ostariophysi</taxon>
        <taxon>Cypriniformes</taxon>
        <taxon>Cyprinidae</taxon>
        <taxon>Labeoninae</taxon>
        <taxon>Labeonini</taxon>
        <taxon>Cirrhinus</taxon>
    </lineage>
</organism>
<evidence type="ECO:0000313" key="2">
    <source>
        <dbReference type="EMBL" id="KAL0187879.1"/>
    </source>
</evidence>
<accession>A0ABD0QNS3</accession>
<dbReference type="EMBL" id="JAMKFB020000007">
    <property type="protein sequence ID" value="KAL0187879.1"/>
    <property type="molecule type" value="Genomic_DNA"/>
</dbReference>
<protein>
    <submittedName>
        <fullName evidence="2">Uncharacterized protein</fullName>
    </submittedName>
</protein>
<name>A0ABD0QNS3_CIRMR</name>
<feature type="non-terminal residue" evidence="2">
    <location>
        <position position="1"/>
    </location>
</feature>
<dbReference type="AlphaFoldDB" id="A0ABD0QNS3"/>
<dbReference type="Proteomes" id="UP001529510">
    <property type="component" value="Unassembled WGS sequence"/>
</dbReference>